<keyword evidence="3 5" id="KW-0067">ATP-binding</keyword>
<organism evidence="5 6">
    <name type="scientific">Jatrophihabitans telluris</name>
    <dbReference type="NCBI Taxonomy" id="2038343"/>
    <lineage>
        <taxon>Bacteria</taxon>
        <taxon>Bacillati</taxon>
        <taxon>Actinomycetota</taxon>
        <taxon>Actinomycetes</taxon>
        <taxon>Jatrophihabitantales</taxon>
        <taxon>Jatrophihabitantaceae</taxon>
        <taxon>Jatrophihabitans</taxon>
    </lineage>
</organism>
<keyword evidence="1" id="KW-0813">Transport</keyword>
<reference evidence="5" key="2">
    <citation type="submission" date="2022-05" db="EMBL/GenBank/DDBJ databases">
        <authorList>
            <person name="Kim J.-S."/>
            <person name="Lee K."/>
            <person name="Suh M."/>
            <person name="Eom M."/>
            <person name="Kim J.-S."/>
            <person name="Kim D.-S."/>
            <person name="Ko S.-H."/>
            <person name="Shin Y."/>
            <person name="Lee J.-S."/>
        </authorList>
    </citation>
    <scope>NUCLEOTIDE SEQUENCE</scope>
    <source>
        <strain evidence="5">N237</strain>
    </source>
</reference>
<name>A0ABY4R356_9ACTN</name>
<protein>
    <submittedName>
        <fullName evidence="5">ATP-binding cassette domain-containing protein</fullName>
    </submittedName>
</protein>
<evidence type="ECO:0000313" key="6">
    <source>
        <dbReference type="Proteomes" id="UP001056336"/>
    </source>
</evidence>
<evidence type="ECO:0000259" key="4">
    <source>
        <dbReference type="PROSITE" id="PS50893"/>
    </source>
</evidence>
<dbReference type="GO" id="GO:0005524">
    <property type="term" value="F:ATP binding"/>
    <property type="evidence" value="ECO:0007669"/>
    <property type="project" value="UniProtKB-KW"/>
</dbReference>
<keyword evidence="2" id="KW-0547">Nucleotide-binding</keyword>
<gene>
    <name evidence="5" type="ORF">M6D93_02945</name>
</gene>
<dbReference type="EMBL" id="CP097332">
    <property type="protein sequence ID" value="UQX90356.1"/>
    <property type="molecule type" value="Genomic_DNA"/>
</dbReference>
<dbReference type="Pfam" id="PF00005">
    <property type="entry name" value="ABC_tran"/>
    <property type="match status" value="1"/>
</dbReference>
<dbReference type="SUPFAM" id="SSF52540">
    <property type="entry name" value="P-loop containing nucleoside triphosphate hydrolases"/>
    <property type="match status" value="1"/>
</dbReference>
<evidence type="ECO:0000313" key="5">
    <source>
        <dbReference type="EMBL" id="UQX90356.1"/>
    </source>
</evidence>
<dbReference type="InterPro" id="IPR051120">
    <property type="entry name" value="ABC_AA/LPS_Transport"/>
</dbReference>
<dbReference type="PANTHER" id="PTHR45772:SF9">
    <property type="entry name" value="CONSERVED COMPONENT OF ABC TRANSPORTER FOR NATURAL AMINO ACIDS"/>
    <property type="match status" value="1"/>
</dbReference>
<accession>A0ABY4R356</accession>
<dbReference type="PANTHER" id="PTHR45772">
    <property type="entry name" value="CONSERVED COMPONENT OF ABC TRANSPORTER FOR NATURAL AMINO ACIDS-RELATED"/>
    <property type="match status" value="1"/>
</dbReference>
<dbReference type="RefSeq" id="WP_249774251.1">
    <property type="nucleotide sequence ID" value="NZ_CP097332.1"/>
</dbReference>
<dbReference type="InterPro" id="IPR003439">
    <property type="entry name" value="ABC_transporter-like_ATP-bd"/>
</dbReference>
<feature type="domain" description="ABC transporter" evidence="4">
    <location>
        <begin position="1"/>
        <end position="217"/>
    </location>
</feature>
<dbReference type="PROSITE" id="PS50893">
    <property type="entry name" value="ABC_TRANSPORTER_2"/>
    <property type="match status" value="1"/>
</dbReference>
<dbReference type="InterPro" id="IPR027417">
    <property type="entry name" value="P-loop_NTPase"/>
</dbReference>
<evidence type="ECO:0000256" key="2">
    <source>
        <dbReference type="ARBA" id="ARBA00022741"/>
    </source>
</evidence>
<dbReference type="Proteomes" id="UP001056336">
    <property type="component" value="Chromosome"/>
</dbReference>
<proteinExistence type="predicted"/>
<keyword evidence="6" id="KW-1185">Reference proteome</keyword>
<sequence>MGPNGAGKSTMINLISGLIPVERGEIIFDGTHIEGRSMDWVSRAGLVRTFQVAREWSKLTVLENVLAAAPAGQREAVWRAVFGRRAIAREEARLEERAHQLLTRLNLTAVIHEPAGRLSGGQKRLLEFARVAMVAPKLVLLDEPLAGVNPVLGDELGRAIQGLRDDGATVVLVEHNLGFVERNCETVIVMGTGQVIGEGSMRDLRSNSDVVDAYLGQGVS</sequence>
<dbReference type="Gene3D" id="3.40.50.300">
    <property type="entry name" value="P-loop containing nucleotide triphosphate hydrolases"/>
    <property type="match status" value="1"/>
</dbReference>
<dbReference type="PROSITE" id="PS00211">
    <property type="entry name" value="ABC_TRANSPORTER_1"/>
    <property type="match status" value="1"/>
</dbReference>
<evidence type="ECO:0000256" key="1">
    <source>
        <dbReference type="ARBA" id="ARBA00022448"/>
    </source>
</evidence>
<reference evidence="5" key="1">
    <citation type="journal article" date="2018" name="Int. J. Syst. Evol. Microbiol.">
        <title>Jatrophihabitans telluris sp. nov., isolated from sediment soil of lava forest wetlands and the emended description of the genus Jatrophihabitans.</title>
        <authorList>
            <person name="Lee K.C."/>
            <person name="Suh M.K."/>
            <person name="Eom M.K."/>
            <person name="Kim K.K."/>
            <person name="Kim J.S."/>
            <person name="Kim D.S."/>
            <person name="Ko S.H."/>
            <person name="Shin Y.K."/>
            <person name="Lee J.S."/>
        </authorList>
    </citation>
    <scope>NUCLEOTIDE SEQUENCE</scope>
    <source>
        <strain evidence="5">N237</strain>
    </source>
</reference>
<dbReference type="InterPro" id="IPR017871">
    <property type="entry name" value="ABC_transporter-like_CS"/>
</dbReference>
<evidence type="ECO:0000256" key="3">
    <source>
        <dbReference type="ARBA" id="ARBA00022840"/>
    </source>
</evidence>